<dbReference type="Pfam" id="PF08385">
    <property type="entry name" value="DHC_N1"/>
    <property type="match status" value="1"/>
</dbReference>
<keyword evidence="3" id="KW-0966">Cell projection</keyword>
<keyword evidence="3" id="KW-0282">Flagellum</keyword>
<evidence type="ECO:0000313" key="2">
    <source>
        <dbReference type="Proteomes" id="UP000829291"/>
    </source>
</evidence>
<keyword evidence="3" id="KW-0969">Cilium</keyword>
<dbReference type="PANTHER" id="PTHR46532:SF11">
    <property type="entry name" value="DYNEIN AXONEMAL HEAVY CHAIN 12"/>
    <property type="match status" value="1"/>
</dbReference>
<protein>
    <submittedName>
        <fullName evidence="3">Dynein-1-beta heavy chain, flagellar inner arm I1 complex isoform X2</fullName>
    </submittedName>
</protein>
<dbReference type="PANTHER" id="PTHR46532">
    <property type="entry name" value="MALE FERTILITY FACTOR KL5"/>
    <property type="match status" value="1"/>
</dbReference>
<organism evidence="2 3">
    <name type="scientific">Neodiprion lecontei</name>
    <name type="common">Redheaded pine sawfly</name>
    <dbReference type="NCBI Taxonomy" id="441921"/>
    <lineage>
        <taxon>Eukaryota</taxon>
        <taxon>Metazoa</taxon>
        <taxon>Ecdysozoa</taxon>
        <taxon>Arthropoda</taxon>
        <taxon>Hexapoda</taxon>
        <taxon>Insecta</taxon>
        <taxon>Pterygota</taxon>
        <taxon>Neoptera</taxon>
        <taxon>Endopterygota</taxon>
        <taxon>Hymenoptera</taxon>
        <taxon>Tenthredinoidea</taxon>
        <taxon>Diprionidae</taxon>
        <taxon>Diprioninae</taxon>
        <taxon>Neodiprion</taxon>
    </lineage>
</organism>
<accession>A0ABM3G6G7</accession>
<reference evidence="3" key="1">
    <citation type="submission" date="2025-08" db="UniProtKB">
        <authorList>
            <consortium name="RefSeq"/>
        </authorList>
    </citation>
    <scope>IDENTIFICATION</scope>
    <source>
        <tissue evidence="3">Thorax and Abdomen</tissue>
    </source>
</reference>
<evidence type="ECO:0000313" key="3">
    <source>
        <dbReference type="RefSeq" id="XP_046595864.1"/>
    </source>
</evidence>
<keyword evidence="2" id="KW-1185">Reference proteome</keyword>
<dbReference type="GeneID" id="107228100"/>
<gene>
    <name evidence="3" type="primary">LOC107228100</name>
</gene>
<dbReference type="InterPro" id="IPR013594">
    <property type="entry name" value="Dynein_heavy_tail"/>
</dbReference>
<dbReference type="RefSeq" id="XP_046595864.1">
    <property type="nucleotide sequence ID" value="XM_046739908.1"/>
</dbReference>
<sequence>MLMHLVYSTAKTGHPRNNIFTNTHDLLTKLTDTTYKLMGLTILYVPKEGMDLKAIRKVEDEDHFVLVAADDESNERAWEDTGKFDEAKEEGELLGRLETVANFWIRQIREAIADQNPASKLERVTDELTFWNYRYDNLRGLQSQLQHDAIISIVRKLENVKFTSIRQFYDLNKSVQSSIDEAVSNINYLNLLSDPCKSLAIPEIQDEQITEILHLIGYIWLESPFFNTKEKIETLCQALSTQIVGACRESIDLKTIFQGETIESKKKVEVCISCCEKYKNIYGEHVEIIFNASSDKIRWEVDRENVFNCVDAFITRCQDVIEICDTIVVFGRSPKSVSFGGSNGARYESDCKKMENIFYENLRAIENVQHKILDVAEATWIEHITLFRHEIIELEVMVKNLINSIFDDTNCIKESIEALYILQRYNQRECVNELLHLKLVDIWTIFDKEIQQFKQDIVDHSQEYHPLTPYYSGRASMLRIRQTRLMSHQTTLIDASDWLGDCDAQIPVLRNYKKLVSAIANEEKLLFDEWEKMISDEKSLTSIFGEPLLRRIKSKFGPIEVNMDYHLLDTLEESKVWISLNFEVKPSLKKLLTKLVTIKLRYEGAVLLCRSYNRTFERISNNDERLLFSELLKNLDNCIISGFDKITWNSPDVEKFYADSTVEILNLEEFFGLYEKANLRIDCYFEEVANVKFLQASDNVTYQVNDFSTALETQKAEGMCKVTKSCNNILRLLTGMREGFEIDFEEVIQHWNKFIEAKDLKLKESLCLAVINSLRSTLRLIRGDGINIGKALFRVKVDYIGDELVIPDDIDKIVETFNNTFNSLVNVIKPLELLSKKLNLDVRNDATELWKSIERDDSCINLQEEINSELKDLKTSLMMYINSTECFKEGSVIDIAQIVQYYAANEPSREILEKDIRRCTKLADSIENHGNEVLINFLELDMKDAKLKLIEKCESWREILFIELSKVIVAEKKFSAATPTPPEELSLCSYVASDDSDS</sequence>
<evidence type="ECO:0000259" key="1">
    <source>
        <dbReference type="Pfam" id="PF08385"/>
    </source>
</evidence>
<dbReference type="Proteomes" id="UP000829291">
    <property type="component" value="Chromosome 5"/>
</dbReference>
<dbReference type="InterPro" id="IPR026983">
    <property type="entry name" value="DHC"/>
</dbReference>
<name>A0ABM3G6G7_NEOLC</name>
<proteinExistence type="predicted"/>
<feature type="domain" description="Dynein heavy chain tail" evidence="1">
    <location>
        <begin position="96"/>
        <end position="656"/>
    </location>
</feature>